<reference evidence="2 4" key="1">
    <citation type="journal article" date="2008" name="Science">
        <title>The Physcomitrella genome reveals evolutionary insights into the conquest of land by plants.</title>
        <authorList>
            <person name="Rensing S."/>
            <person name="Lang D."/>
            <person name="Zimmer A."/>
            <person name="Terry A."/>
            <person name="Salamov A."/>
            <person name="Shapiro H."/>
            <person name="Nishiyama T."/>
            <person name="Perroud P.-F."/>
            <person name="Lindquist E."/>
            <person name="Kamisugi Y."/>
            <person name="Tanahashi T."/>
            <person name="Sakakibara K."/>
            <person name="Fujita T."/>
            <person name="Oishi K."/>
            <person name="Shin-I T."/>
            <person name="Kuroki Y."/>
            <person name="Toyoda A."/>
            <person name="Suzuki Y."/>
            <person name="Hashimoto A."/>
            <person name="Yamaguchi K."/>
            <person name="Sugano A."/>
            <person name="Kohara Y."/>
            <person name="Fujiyama A."/>
            <person name="Anterola A."/>
            <person name="Aoki S."/>
            <person name="Ashton N."/>
            <person name="Barbazuk W.B."/>
            <person name="Barker E."/>
            <person name="Bennetzen J."/>
            <person name="Bezanilla M."/>
            <person name="Blankenship R."/>
            <person name="Cho S.H."/>
            <person name="Dutcher S."/>
            <person name="Estelle M."/>
            <person name="Fawcett J.A."/>
            <person name="Gundlach H."/>
            <person name="Hanada K."/>
            <person name="Heyl A."/>
            <person name="Hicks K.A."/>
            <person name="Hugh J."/>
            <person name="Lohr M."/>
            <person name="Mayer K."/>
            <person name="Melkozernov A."/>
            <person name="Murata T."/>
            <person name="Nelson D."/>
            <person name="Pils B."/>
            <person name="Prigge M."/>
            <person name="Reiss B."/>
            <person name="Renner T."/>
            <person name="Rombauts S."/>
            <person name="Rushton P."/>
            <person name="Sanderfoot A."/>
            <person name="Schween G."/>
            <person name="Shiu S.-H."/>
            <person name="Stueber K."/>
            <person name="Theodoulou F.L."/>
            <person name="Tu H."/>
            <person name="Van de Peer Y."/>
            <person name="Verrier P.J."/>
            <person name="Waters E."/>
            <person name="Wood A."/>
            <person name="Yang L."/>
            <person name="Cove D."/>
            <person name="Cuming A."/>
            <person name="Hasebe M."/>
            <person name="Lucas S."/>
            <person name="Mishler D.B."/>
            <person name="Reski R."/>
            <person name="Grigoriev I."/>
            <person name="Quatrano R.S."/>
            <person name="Boore J.L."/>
        </authorList>
    </citation>
    <scope>NUCLEOTIDE SEQUENCE [LARGE SCALE GENOMIC DNA]</scope>
    <source>
        <strain evidence="3 4">cv. Gransden 2004</strain>
    </source>
</reference>
<dbReference type="Proteomes" id="UP000006727">
    <property type="component" value="Chromosome 1"/>
</dbReference>
<dbReference type="Gramene" id="Pp3c1_25160V3.1">
    <property type="protein sequence ID" value="PAC:32969386.CDS.1"/>
    <property type="gene ID" value="Pp3c1_25160"/>
</dbReference>
<dbReference type="EnsemblPlants" id="Pp3c1_25160V3.1">
    <property type="protein sequence ID" value="PAC:32969386.CDS.1"/>
    <property type="gene ID" value="Pp3c1_25160"/>
</dbReference>
<evidence type="ECO:0000313" key="2">
    <source>
        <dbReference type="EMBL" id="PNR62731.1"/>
    </source>
</evidence>
<dbReference type="InParanoid" id="A0A2K1L9P5"/>
<keyword evidence="1" id="KW-0812">Transmembrane</keyword>
<reference evidence="3" key="3">
    <citation type="submission" date="2020-12" db="UniProtKB">
        <authorList>
            <consortium name="EnsemblPlants"/>
        </authorList>
    </citation>
    <scope>IDENTIFICATION</scope>
</reference>
<evidence type="ECO:0000256" key="1">
    <source>
        <dbReference type="SAM" id="Phobius"/>
    </source>
</evidence>
<dbReference type="AlphaFoldDB" id="A0A2K1L9P5"/>
<dbReference type="PaxDb" id="3218-PP1S59_29V6.1"/>
<accession>A0A2K1L9P5</accession>
<keyword evidence="1" id="KW-0472">Membrane</keyword>
<name>A0A2K1L9P5_PHYPA</name>
<protein>
    <submittedName>
        <fullName evidence="2 3">Uncharacterized protein</fullName>
    </submittedName>
</protein>
<keyword evidence="4" id="KW-1185">Reference proteome</keyword>
<evidence type="ECO:0000313" key="4">
    <source>
        <dbReference type="Proteomes" id="UP000006727"/>
    </source>
</evidence>
<proteinExistence type="predicted"/>
<sequence>MSNYNKLPDLNYFAVHSGLAASSSATLHVDVSSNLPSILSSLFFFIILIYYCYYIVFLELA</sequence>
<dbReference type="Gramene" id="Pp3c1_25160V3.2">
    <property type="protein sequence ID" value="PAC:32969387.CDS.1"/>
    <property type="gene ID" value="Pp3c1_25160"/>
</dbReference>
<reference evidence="2 4" key="2">
    <citation type="journal article" date="2018" name="Plant J.">
        <title>The Physcomitrella patens chromosome-scale assembly reveals moss genome structure and evolution.</title>
        <authorList>
            <person name="Lang D."/>
            <person name="Ullrich K.K."/>
            <person name="Murat F."/>
            <person name="Fuchs J."/>
            <person name="Jenkins J."/>
            <person name="Haas F.B."/>
            <person name="Piednoel M."/>
            <person name="Gundlach H."/>
            <person name="Van Bel M."/>
            <person name="Meyberg R."/>
            <person name="Vives C."/>
            <person name="Morata J."/>
            <person name="Symeonidi A."/>
            <person name="Hiss M."/>
            <person name="Muchero W."/>
            <person name="Kamisugi Y."/>
            <person name="Saleh O."/>
            <person name="Blanc G."/>
            <person name="Decker E.L."/>
            <person name="van Gessel N."/>
            <person name="Grimwood J."/>
            <person name="Hayes R.D."/>
            <person name="Graham S.W."/>
            <person name="Gunter L.E."/>
            <person name="McDaniel S.F."/>
            <person name="Hoernstein S.N.W."/>
            <person name="Larsson A."/>
            <person name="Li F.W."/>
            <person name="Perroud P.F."/>
            <person name="Phillips J."/>
            <person name="Ranjan P."/>
            <person name="Rokshar D.S."/>
            <person name="Rothfels C.J."/>
            <person name="Schneider L."/>
            <person name="Shu S."/>
            <person name="Stevenson D.W."/>
            <person name="Thummler F."/>
            <person name="Tillich M."/>
            <person name="Villarreal Aguilar J.C."/>
            <person name="Widiez T."/>
            <person name="Wong G.K."/>
            <person name="Wymore A."/>
            <person name="Zhang Y."/>
            <person name="Zimmer A.D."/>
            <person name="Quatrano R.S."/>
            <person name="Mayer K.F.X."/>
            <person name="Goodstein D."/>
            <person name="Casacuberta J.M."/>
            <person name="Vandepoele K."/>
            <person name="Reski R."/>
            <person name="Cuming A.C."/>
            <person name="Tuskan G.A."/>
            <person name="Maumus F."/>
            <person name="Salse J."/>
            <person name="Schmutz J."/>
            <person name="Rensing S.A."/>
        </authorList>
    </citation>
    <scope>NUCLEOTIDE SEQUENCE [LARGE SCALE GENOMIC DNA]</scope>
    <source>
        <strain evidence="3 4">cv. Gransden 2004</strain>
    </source>
</reference>
<feature type="transmembrane region" description="Helical" evidence="1">
    <location>
        <begin position="38"/>
        <end position="58"/>
    </location>
</feature>
<gene>
    <name evidence="2" type="ORF">PHYPA_001155</name>
</gene>
<dbReference type="EMBL" id="ABEU02000001">
    <property type="protein sequence ID" value="PNR62731.1"/>
    <property type="molecule type" value="Genomic_DNA"/>
</dbReference>
<organism evidence="2">
    <name type="scientific">Physcomitrium patens</name>
    <name type="common">Spreading-leaved earth moss</name>
    <name type="synonym">Physcomitrella patens</name>
    <dbReference type="NCBI Taxonomy" id="3218"/>
    <lineage>
        <taxon>Eukaryota</taxon>
        <taxon>Viridiplantae</taxon>
        <taxon>Streptophyta</taxon>
        <taxon>Embryophyta</taxon>
        <taxon>Bryophyta</taxon>
        <taxon>Bryophytina</taxon>
        <taxon>Bryopsida</taxon>
        <taxon>Funariidae</taxon>
        <taxon>Funariales</taxon>
        <taxon>Funariaceae</taxon>
        <taxon>Physcomitrium</taxon>
    </lineage>
</organism>
<dbReference type="EnsemblPlants" id="Pp3c1_25160V3.2">
    <property type="protein sequence ID" value="PAC:32969387.CDS.1"/>
    <property type="gene ID" value="Pp3c1_25160"/>
</dbReference>
<evidence type="ECO:0000313" key="3">
    <source>
        <dbReference type="EnsemblPlants" id="PAC:32969386.CDS.1"/>
    </source>
</evidence>
<keyword evidence="1" id="KW-1133">Transmembrane helix</keyword>